<evidence type="ECO:0000313" key="4">
    <source>
        <dbReference type="EMBL" id="CEN55357.1"/>
    </source>
</evidence>
<accession>A0A0B7IW90</accession>
<keyword evidence="4" id="KW-0121">Carboxypeptidase</keyword>
<feature type="chain" id="PRO_5002118080" evidence="3">
    <location>
        <begin position="19"/>
        <end position="469"/>
    </location>
</feature>
<dbReference type="PANTHER" id="PTHR30023">
    <property type="entry name" value="D-ALANYL-D-ALANINE CARBOXYPEPTIDASE"/>
    <property type="match status" value="1"/>
</dbReference>
<dbReference type="KEGG" id="mbac:BN1209_0304"/>
<keyword evidence="4" id="KW-0645">Protease</keyword>
<feature type="signal peptide" evidence="3">
    <location>
        <begin position="1"/>
        <end position="18"/>
    </location>
</feature>
<evidence type="ECO:0000313" key="5">
    <source>
        <dbReference type="Proteomes" id="UP000056322"/>
    </source>
</evidence>
<dbReference type="GO" id="GO:0004185">
    <property type="term" value="F:serine-type carboxypeptidase activity"/>
    <property type="evidence" value="ECO:0007669"/>
    <property type="project" value="InterPro"/>
</dbReference>
<comment type="similarity">
    <text evidence="1">Belongs to the peptidase S13 family.</text>
</comment>
<protein>
    <submittedName>
        <fullName evidence="4">D-alanyl-D-alanine carboxypeptidase/D-alanyl-D-alanine-endopeptidase</fullName>
    </submittedName>
</protein>
<keyword evidence="2" id="KW-0378">Hydrolase</keyword>
<dbReference type="AlphaFoldDB" id="A0A0B7IW90"/>
<dbReference type="NCBIfam" id="TIGR00666">
    <property type="entry name" value="PBP4"/>
    <property type="match status" value="1"/>
</dbReference>
<dbReference type="InterPro" id="IPR012338">
    <property type="entry name" value="Beta-lactam/transpept-like"/>
</dbReference>
<dbReference type="InterPro" id="IPR000667">
    <property type="entry name" value="Peptidase_S13"/>
</dbReference>
<dbReference type="EMBL" id="LN794158">
    <property type="protein sequence ID" value="CEN55357.1"/>
    <property type="molecule type" value="Genomic_DNA"/>
</dbReference>
<dbReference type="PRINTS" id="PR00922">
    <property type="entry name" value="DADACBPTASE3"/>
</dbReference>
<name>A0A0B7IW90_9PROT</name>
<reference evidence="5" key="1">
    <citation type="submission" date="2014-12" db="EMBL/GenBank/DDBJ databases">
        <authorList>
            <person name="Salcher M.M."/>
        </authorList>
    </citation>
    <scope>NUCLEOTIDE SEQUENCE [LARGE SCALE GENOMIC DNA]</scope>
    <source>
        <strain evidence="5">MMS-10A-171</strain>
    </source>
</reference>
<dbReference type="GO" id="GO:0000270">
    <property type="term" value="P:peptidoglycan metabolic process"/>
    <property type="evidence" value="ECO:0007669"/>
    <property type="project" value="TreeGrafter"/>
</dbReference>
<evidence type="ECO:0000256" key="3">
    <source>
        <dbReference type="SAM" id="SignalP"/>
    </source>
</evidence>
<dbReference type="Proteomes" id="UP000056322">
    <property type="component" value="Chromosome 1"/>
</dbReference>
<dbReference type="Gene3D" id="3.50.80.20">
    <property type="entry name" value="D-Ala-D-Ala carboxypeptidase C, peptidase S13"/>
    <property type="match status" value="1"/>
</dbReference>
<evidence type="ECO:0000256" key="1">
    <source>
        <dbReference type="ARBA" id="ARBA00006096"/>
    </source>
</evidence>
<dbReference type="Pfam" id="PF02113">
    <property type="entry name" value="Peptidase_S13"/>
    <property type="match status" value="1"/>
</dbReference>
<sequence>MRLIFVLLLVISSELTFAQSSLLPTPVMQALQSENVPVENVSIYVQRVDAPQALLTYQSDVPRNPASVMKLVTSYAALDLLGPSYRWKTQFYGLNQPQQGKLKGGIWIKGSGDPALNTAHLIEAASELKQKYGLDEICCEIYLDNSAYAPQNFDPASFDGKPTRAYNAPAEALMVNQQAIRLQLIPSSEKVTVVAYPSWQWLIKRTDIKPVVGECGDWKNGLQIKREGRVLNLRGEYPMSCGNKYLDVNWQGTEYVGGLFYSAWEQAGGRWALADGTQTRMESVPENATLLVEHTSPTLAEMLREMNKTSNNVMARALYLSLSRLNDPLQAASIAKSELMMKTWLQNKGFNFDELVLENGAGLSRIERISASHLGVLLGDAFRSPVMAELTASLPIYGVDGSLSKRKDAGVFGRAHLKTGSLDSVRSLAGYVLDAKGRYWSVVFIANGAKSEATRPAQDALLNWVYQQD</sequence>
<evidence type="ECO:0000256" key="2">
    <source>
        <dbReference type="ARBA" id="ARBA00022801"/>
    </source>
</evidence>
<dbReference type="GO" id="GO:0006508">
    <property type="term" value="P:proteolysis"/>
    <property type="evidence" value="ECO:0007669"/>
    <property type="project" value="InterPro"/>
</dbReference>
<keyword evidence="5" id="KW-1185">Reference proteome</keyword>
<dbReference type="HOGENOM" id="CLU_017692_2_1_4"/>
<dbReference type="PANTHER" id="PTHR30023:SF0">
    <property type="entry name" value="PENICILLIN-SENSITIVE CARBOXYPEPTIDASE A"/>
    <property type="match status" value="1"/>
</dbReference>
<dbReference type="SUPFAM" id="SSF56601">
    <property type="entry name" value="beta-lactamase/transpeptidase-like"/>
    <property type="match status" value="1"/>
</dbReference>
<dbReference type="Gene3D" id="3.40.710.10">
    <property type="entry name" value="DD-peptidase/beta-lactamase superfamily"/>
    <property type="match status" value="2"/>
</dbReference>
<gene>
    <name evidence="4" type="primary">dacB</name>
    <name evidence="4" type="ORF">BN1209_0304</name>
</gene>
<organism evidence="4 5">
    <name type="scientific">Candidatus Methylopumilus turicensis</name>
    <dbReference type="NCBI Taxonomy" id="1581680"/>
    <lineage>
        <taxon>Bacteria</taxon>
        <taxon>Pseudomonadati</taxon>
        <taxon>Pseudomonadota</taxon>
        <taxon>Betaproteobacteria</taxon>
        <taxon>Nitrosomonadales</taxon>
        <taxon>Methylophilaceae</taxon>
        <taxon>Candidatus Methylopumilus</taxon>
    </lineage>
</organism>
<proteinExistence type="inferred from homology"/>
<dbReference type="STRING" id="1581680.BN1209_0304"/>
<keyword evidence="3" id="KW-0732">Signal</keyword>